<evidence type="ECO:0000313" key="2">
    <source>
        <dbReference type="EMBL" id="CAI5438409.1"/>
    </source>
</evidence>
<gene>
    <name evidence="2" type="ORF">CAMP_LOCUS1046</name>
</gene>
<dbReference type="Proteomes" id="UP001152747">
    <property type="component" value="Unassembled WGS sequence"/>
</dbReference>
<reference evidence="2" key="1">
    <citation type="submission" date="2022-11" db="EMBL/GenBank/DDBJ databases">
        <authorList>
            <person name="Kikuchi T."/>
        </authorList>
    </citation>
    <scope>NUCLEOTIDE SEQUENCE</scope>
    <source>
        <strain evidence="2">PS1010</strain>
    </source>
</reference>
<organism evidence="2 3">
    <name type="scientific">Caenorhabditis angaria</name>
    <dbReference type="NCBI Taxonomy" id="860376"/>
    <lineage>
        <taxon>Eukaryota</taxon>
        <taxon>Metazoa</taxon>
        <taxon>Ecdysozoa</taxon>
        <taxon>Nematoda</taxon>
        <taxon>Chromadorea</taxon>
        <taxon>Rhabditida</taxon>
        <taxon>Rhabditina</taxon>
        <taxon>Rhabditomorpha</taxon>
        <taxon>Rhabditoidea</taxon>
        <taxon>Rhabditidae</taxon>
        <taxon>Peloderinae</taxon>
        <taxon>Caenorhabditis</taxon>
    </lineage>
</organism>
<evidence type="ECO:0000313" key="3">
    <source>
        <dbReference type="Proteomes" id="UP001152747"/>
    </source>
</evidence>
<accession>A0A9P1MST6</accession>
<comment type="caution">
    <text evidence="2">The sequence shown here is derived from an EMBL/GenBank/DDBJ whole genome shotgun (WGS) entry which is preliminary data.</text>
</comment>
<name>A0A9P1MST6_9PELO</name>
<sequence>MIKNLFDFICTGRIRRRRFVEPTKEESESGDYVVQSTNDKPLEEAIKEDRYTPIDFNTIEVKHDSDVENSPNSSNISVVSLTPSPIPETYREYIPRPASMSFRKKSANQLGSRRVASVNRVVDMKQPSHRRSFHNPSGSHNNPFAFADFQTTSTPKVLAVRPLRNHSEDFESDKILVLEKRIRELELSRIDATSPRFSKGHRREAMEITDELLRKDMKVKKLETKLLKAYQKMEKLNDDNQEMMHNVTAERNEAKIELQKCLERMEHLENELDYTRDSLQNETTRQLNETIWKQDRELRESRKIQNKLKEKENECEEMKIYIAEIESKKDELIRKIEEIQKNQKMNQTVVLRRSNYGQSCSSTSTPVSEDNDILKMRGSTQLIRNVHKDGDITPFMSRSIRDQTRLIATCRAMVICMKNGLEKMENGEHLNFRTMFGDDIMSELTDESFEEEAEDSTPFSMFAAENKLSKQCQDLTELDNQLNLMRQKIIAFNTNEIRNFTEGDRETCRLQ</sequence>
<protein>
    <submittedName>
        <fullName evidence="2">Uncharacterized protein</fullName>
    </submittedName>
</protein>
<proteinExistence type="predicted"/>
<dbReference type="AlphaFoldDB" id="A0A9P1MST6"/>
<feature type="coiled-coil region" evidence="1">
    <location>
        <begin position="219"/>
        <end position="342"/>
    </location>
</feature>
<keyword evidence="1" id="KW-0175">Coiled coil</keyword>
<evidence type="ECO:0000256" key="1">
    <source>
        <dbReference type="SAM" id="Coils"/>
    </source>
</evidence>
<keyword evidence="3" id="KW-1185">Reference proteome</keyword>
<dbReference type="EMBL" id="CANHGI010000001">
    <property type="protein sequence ID" value="CAI5438409.1"/>
    <property type="molecule type" value="Genomic_DNA"/>
</dbReference>